<sequence>MIIYVERTVTGNAQVDQLLEVTGLPLPPLPKLVLQFCMVKSFHESGCSFHLRPSGGGGVATVRESVFFDYFITEGAIISFQYGEMVPSKIAKGTKHLLNSNKSEWRYEHGSQVGYRQNECWEIAPDTVWRLLYLTNLTPLNYPTKTQFETPEASCNSALDG</sequence>
<evidence type="ECO:0000313" key="1">
    <source>
        <dbReference type="EMBL" id="KAL0465556.1"/>
    </source>
</evidence>
<dbReference type="Proteomes" id="UP001451303">
    <property type="component" value="Unassembled WGS sequence"/>
</dbReference>
<name>A0ABR3CYN7_NEUIN</name>
<comment type="caution">
    <text evidence="1">The sequence shown here is derived from an EMBL/GenBank/DDBJ whole genome shotgun (WGS) entry which is preliminary data.</text>
</comment>
<evidence type="ECO:0000313" key="2">
    <source>
        <dbReference type="Proteomes" id="UP001451303"/>
    </source>
</evidence>
<reference evidence="1 2" key="1">
    <citation type="submission" date="2023-09" db="EMBL/GenBank/DDBJ databases">
        <title>Multi-omics analysis of a traditional fermented food reveals byproduct-associated fungal strains for waste-to-food upcycling.</title>
        <authorList>
            <consortium name="Lawrence Berkeley National Laboratory"/>
            <person name="Rekdal V.M."/>
            <person name="Villalobos-Escobedo J.M."/>
            <person name="Rodriguez-Valeron N."/>
            <person name="Garcia M.O."/>
            <person name="Vasquez D.P."/>
            <person name="Damayanti I."/>
            <person name="Sorensen P.M."/>
            <person name="Baidoo E.E."/>
            <person name="De Carvalho A.C."/>
            <person name="Riley R."/>
            <person name="Lipzen A."/>
            <person name="He G."/>
            <person name="Yan M."/>
            <person name="Haridas S."/>
            <person name="Daum C."/>
            <person name="Yoshinaga Y."/>
            <person name="Ng V."/>
            <person name="Grigoriev I.V."/>
            <person name="Munk R."/>
            <person name="Nuraida L."/>
            <person name="Wijaya C.H."/>
            <person name="Morales P.-C."/>
            <person name="Keasling J.D."/>
        </authorList>
    </citation>
    <scope>NUCLEOTIDE SEQUENCE [LARGE SCALE GENOMIC DNA]</scope>
    <source>
        <strain evidence="1 2">FGSC 2613</strain>
    </source>
</reference>
<keyword evidence="2" id="KW-1185">Reference proteome</keyword>
<gene>
    <name evidence="1" type="ORF">QR685DRAFT_576058</name>
</gene>
<protein>
    <submittedName>
        <fullName evidence="1">Uncharacterized protein</fullName>
    </submittedName>
</protein>
<organism evidence="1 2">
    <name type="scientific">Neurospora intermedia</name>
    <dbReference type="NCBI Taxonomy" id="5142"/>
    <lineage>
        <taxon>Eukaryota</taxon>
        <taxon>Fungi</taxon>
        <taxon>Dikarya</taxon>
        <taxon>Ascomycota</taxon>
        <taxon>Pezizomycotina</taxon>
        <taxon>Sordariomycetes</taxon>
        <taxon>Sordariomycetidae</taxon>
        <taxon>Sordariales</taxon>
        <taxon>Sordariaceae</taxon>
        <taxon>Neurospora</taxon>
    </lineage>
</organism>
<dbReference type="EMBL" id="JAVLET010000016">
    <property type="protein sequence ID" value="KAL0465556.1"/>
    <property type="molecule type" value="Genomic_DNA"/>
</dbReference>
<accession>A0ABR3CYN7</accession>
<proteinExistence type="predicted"/>